<protein>
    <submittedName>
        <fullName evidence="4">J domain-containing protein</fullName>
    </submittedName>
</protein>
<evidence type="ECO:0000313" key="5">
    <source>
        <dbReference type="Proteomes" id="UP000283513"/>
    </source>
</evidence>
<dbReference type="PROSITE" id="PS50076">
    <property type="entry name" value="DNAJ_2"/>
    <property type="match status" value="1"/>
</dbReference>
<keyword evidence="1" id="KW-0235">DNA replication</keyword>
<dbReference type="Pfam" id="PF00226">
    <property type="entry name" value="DnaJ"/>
    <property type="match status" value="1"/>
</dbReference>
<dbReference type="CDD" id="cd06257">
    <property type="entry name" value="DnaJ"/>
    <property type="match status" value="1"/>
</dbReference>
<accession>A0A413ZBW7</accession>
<gene>
    <name evidence="4" type="ORF">DW856_02330</name>
</gene>
<evidence type="ECO:0000259" key="3">
    <source>
        <dbReference type="PROSITE" id="PS50076"/>
    </source>
</evidence>
<feature type="region of interest" description="Disordered" evidence="2">
    <location>
        <begin position="65"/>
        <end position="89"/>
    </location>
</feature>
<evidence type="ECO:0000313" key="4">
    <source>
        <dbReference type="EMBL" id="RHC19732.1"/>
    </source>
</evidence>
<sequence>MTKAMAYKILGITSGTALTDIKKKYRQLMHRVHPDTEAFSTRAYDFTAQEINEAYDFLRKNMPEESLGKADKNTTSSRKQHGKTAYRQS</sequence>
<feature type="domain" description="J" evidence="3">
    <location>
        <begin position="5"/>
        <end position="85"/>
    </location>
</feature>
<comment type="caution">
    <text evidence="4">The sequence shown here is derived from an EMBL/GenBank/DDBJ whole genome shotgun (WGS) entry which is preliminary data.</text>
</comment>
<evidence type="ECO:0000256" key="2">
    <source>
        <dbReference type="SAM" id="MobiDB-lite"/>
    </source>
</evidence>
<feature type="compositionally biased region" description="Basic residues" evidence="2">
    <location>
        <begin position="78"/>
        <end position="89"/>
    </location>
</feature>
<dbReference type="AlphaFoldDB" id="A0A413ZBW7"/>
<reference evidence="4 5" key="1">
    <citation type="submission" date="2018-08" db="EMBL/GenBank/DDBJ databases">
        <title>A genome reference for cultivated species of the human gut microbiota.</title>
        <authorList>
            <person name="Zou Y."/>
            <person name="Xue W."/>
            <person name="Luo G."/>
        </authorList>
    </citation>
    <scope>NUCLEOTIDE SEQUENCE [LARGE SCALE GENOMIC DNA]</scope>
    <source>
        <strain evidence="4 5">AM37-1AC</strain>
    </source>
</reference>
<dbReference type="InterPro" id="IPR036869">
    <property type="entry name" value="J_dom_sf"/>
</dbReference>
<dbReference type="RefSeq" id="WP_118597065.1">
    <property type="nucleotide sequence ID" value="NZ_QSHO01000002.1"/>
</dbReference>
<dbReference type="GO" id="GO:0006260">
    <property type="term" value="P:DNA replication"/>
    <property type="evidence" value="ECO:0007669"/>
    <property type="project" value="UniProtKB-KW"/>
</dbReference>
<dbReference type="SMART" id="SM00271">
    <property type="entry name" value="DnaJ"/>
    <property type="match status" value="1"/>
</dbReference>
<name>A0A413ZBW7_9FIRM</name>
<dbReference type="Gene3D" id="1.10.287.110">
    <property type="entry name" value="DnaJ domain"/>
    <property type="match status" value="1"/>
</dbReference>
<dbReference type="Proteomes" id="UP000283513">
    <property type="component" value="Unassembled WGS sequence"/>
</dbReference>
<proteinExistence type="predicted"/>
<dbReference type="SUPFAM" id="SSF46565">
    <property type="entry name" value="Chaperone J-domain"/>
    <property type="match status" value="1"/>
</dbReference>
<dbReference type="InterPro" id="IPR001623">
    <property type="entry name" value="DnaJ_domain"/>
</dbReference>
<dbReference type="EMBL" id="QSHO01000002">
    <property type="protein sequence ID" value="RHC19732.1"/>
    <property type="molecule type" value="Genomic_DNA"/>
</dbReference>
<dbReference type="PRINTS" id="PR00625">
    <property type="entry name" value="JDOMAIN"/>
</dbReference>
<organism evidence="4 5">
    <name type="scientific">Roseburia intestinalis</name>
    <dbReference type="NCBI Taxonomy" id="166486"/>
    <lineage>
        <taxon>Bacteria</taxon>
        <taxon>Bacillati</taxon>
        <taxon>Bacillota</taxon>
        <taxon>Clostridia</taxon>
        <taxon>Lachnospirales</taxon>
        <taxon>Lachnospiraceae</taxon>
        <taxon>Roseburia</taxon>
    </lineage>
</organism>
<evidence type="ECO:0000256" key="1">
    <source>
        <dbReference type="ARBA" id="ARBA00022705"/>
    </source>
</evidence>